<organism evidence="2 3">
    <name type="scientific">Hyaloperonospora arabidopsidis (strain Emoy2)</name>
    <name type="common">Downy mildew agent</name>
    <name type="synonym">Peronospora arabidopsidis</name>
    <dbReference type="NCBI Taxonomy" id="559515"/>
    <lineage>
        <taxon>Eukaryota</taxon>
        <taxon>Sar</taxon>
        <taxon>Stramenopiles</taxon>
        <taxon>Oomycota</taxon>
        <taxon>Peronosporomycetes</taxon>
        <taxon>Peronosporales</taxon>
        <taxon>Peronosporaceae</taxon>
        <taxon>Hyaloperonospora</taxon>
    </lineage>
</organism>
<dbReference type="VEuPathDB" id="FungiDB:HpaG800665"/>
<name>M4B317_HYAAE</name>
<dbReference type="EMBL" id="JH598094">
    <property type="status" value="NOT_ANNOTATED_CDS"/>
    <property type="molecule type" value="Genomic_DNA"/>
</dbReference>
<protein>
    <submittedName>
        <fullName evidence="2">Uncharacterized protein</fullName>
    </submittedName>
</protein>
<dbReference type="EnsemblProtists" id="HpaT800665">
    <property type="protein sequence ID" value="HpaP800665"/>
    <property type="gene ID" value="HpaG800665"/>
</dbReference>
<keyword evidence="3" id="KW-1185">Reference proteome</keyword>
<feature type="region of interest" description="Disordered" evidence="1">
    <location>
        <begin position="1"/>
        <end position="53"/>
    </location>
</feature>
<evidence type="ECO:0000313" key="3">
    <source>
        <dbReference type="Proteomes" id="UP000011713"/>
    </source>
</evidence>
<dbReference type="AlphaFoldDB" id="M4B317"/>
<evidence type="ECO:0000256" key="1">
    <source>
        <dbReference type="SAM" id="MobiDB-lite"/>
    </source>
</evidence>
<evidence type="ECO:0000313" key="2">
    <source>
        <dbReference type="EnsemblProtists" id="HpaP800665"/>
    </source>
</evidence>
<dbReference type="InParanoid" id="M4B317"/>
<dbReference type="HOGENOM" id="CLU_3072783_0_0_1"/>
<reference evidence="3" key="1">
    <citation type="journal article" date="2010" name="Science">
        <title>Signatures of adaptation to obligate biotrophy in the Hyaloperonospora arabidopsidis genome.</title>
        <authorList>
            <person name="Baxter L."/>
            <person name="Tripathy S."/>
            <person name="Ishaque N."/>
            <person name="Boot N."/>
            <person name="Cabral A."/>
            <person name="Kemen E."/>
            <person name="Thines M."/>
            <person name="Ah-Fong A."/>
            <person name="Anderson R."/>
            <person name="Badejoko W."/>
            <person name="Bittner-Eddy P."/>
            <person name="Boore J.L."/>
            <person name="Chibucos M.C."/>
            <person name="Coates M."/>
            <person name="Dehal P."/>
            <person name="Delehaunty K."/>
            <person name="Dong S."/>
            <person name="Downton P."/>
            <person name="Dumas B."/>
            <person name="Fabro G."/>
            <person name="Fronick C."/>
            <person name="Fuerstenberg S.I."/>
            <person name="Fulton L."/>
            <person name="Gaulin E."/>
            <person name="Govers F."/>
            <person name="Hughes L."/>
            <person name="Humphray S."/>
            <person name="Jiang R.H."/>
            <person name="Judelson H."/>
            <person name="Kamoun S."/>
            <person name="Kyung K."/>
            <person name="Meijer H."/>
            <person name="Minx P."/>
            <person name="Morris P."/>
            <person name="Nelson J."/>
            <person name="Phuntumart V."/>
            <person name="Qutob D."/>
            <person name="Rehmany A."/>
            <person name="Rougon-Cardoso A."/>
            <person name="Ryden P."/>
            <person name="Torto-Alalibo T."/>
            <person name="Studholme D."/>
            <person name="Wang Y."/>
            <person name="Win J."/>
            <person name="Wood J."/>
            <person name="Clifton S.W."/>
            <person name="Rogers J."/>
            <person name="Van den Ackerveken G."/>
            <person name="Jones J.D."/>
            <person name="McDowell J.M."/>
            <person name="Beynon J."/>
            <person name="Tyler B.M."/>
        </authorList>
    </citation>
    <scope>NUCLEOTIDE SEQUENCE [LARGE SCALE GENOMIC DNA]</scope>
    <source>
        <strain evidence="3">Emoy2</strain>
    </source>
</reference>
<proteinExistence type="predicted"/>
<reference evidence="2" key="2">
    <citation type="submission" date="2015-06" db="UniProtKB">
        <authorList>
            <consortium name="EnsemblProtists"/>
        </authorList>
    </citation>
    <scope>IDENTIFICATION</scope>
    <source>
        <strain evidence="2">Emoy2</strain>
    </source>
</reference>
<dbReference type="Proteomes" id="UP000011713">
    <property type="component" value="Unassembled WGS sequence"/>
</dbReference>
<sequence>MFISQFPLHGCARPPPCRRSRGGGSAAGGLRSQPPVVGADGTGKMNSLPARTL</sequence>
<accession>M4B317</accession>